<accession>F2E8K9</accession>
<dbReference type="AlphaFoldDB" id="F2E8K9"/>
<feature type="chain" id="PRO_5003281794" evidence="1">
    <location>
        <begin position="45"/>
        <end position="122"/>
    </location>
</feature>
<keyword evidence="1" id="KW-0732">Signal</keyword>
<feature type="signal peptide" evidence="1">
    <location>
        <begin position="1"/>
        <end position="44"/>
    </location>
</feature>
<evidence type="ECO:0000313" key="2">
    <source>
        <dbReference type="EMBL" id="BAK03681.1"/>
    </source>
</evidence>
<name>F2E8K9_HORVV</name>
<protein>
    <submittedName>
        <fullName evidence="2">Predicted protein</fullName>
    </submittedName>
</protein>
<organism evidence="2">
    <name type="scientific">Hordeum vulgare subsp. vulgare</name>
    <name type="common">Domesticated barley</name>
    <dbReference type="NCBI Taxonomy" id="112509"/>
    <lineage>
        <taxon>Eukaryota</taxon>
        <taxon>Viridiplantae</taxon>
        <taxon>Streptophyta</taxon>
        <taxon>Embryophyta</taxon>
        <taxon>Tracheophyta</taxon>
        <taxon>Spermatophyta</taxon>
        <taxon>Magnoliopsida</taxon>
        <taxon>Liliopsida</taxon>
        <taxon>Poales</taxon>
        <taxon>Poaceae</taxon>
        <taxon>BOP clade</taxon>
        <taxon>Pooideae</taxon>
        <taxon>Triticodae</taxon>
        <taxon>Triticeae</taxon>
        <taxon>Hordeinae</taxon>
        <taxon>Hordeum</taxon>
    </lineage>
</organism>
<dbReference type="KEGG" id="hvg:123439954"/>
<dbReference type="EMBL" id="AK372483">
    <property type="protein sequence ID" value="BAK03681.1"/>
    <property type="molecule type" value="mRNA"/>
</dbReference>
<proteinExistence type="evidence at transcript level"/>
<evidence type="ECO:0000256" key="1">
    <source>
        <dbReference type="SAM" id="SignalP"/>
    </source>
</evidence>
<dbReference type="GeneID" id="123439954"/>
<dbReference type="RefSeq" id="XP_044972502.1">
    <property type="nucleotide sequence ID" value="XM_045116567.1"/>
</dbReference>
<reference evidence="2" key="1">
    <citation type="journal article" date="2011" name="Plant Physiol.">
        <title>Comprehensive sequence analysis of 24,783 barley full-length cDNAs derived from 12 clone libraries.</title>
        <authorList>
            <person name="Matsumoto T."/>
            <person name="Tanaka T."/>
            <person name="Sakai H."/>
            <person name="Amano N."/>
            <person name="Kanamori H."/>
            <person name="Kurita K."/>
            <person name="Kikuta A."/>
            <person name="Kamiya K."/>
            <person name="Yamamoto M."/>
            <person name="Ikawa H."/>
            <person name="Fujii N."/>
            <person name="Hori K."/>
            <person name="Itoh T."/>
            <person name="Sato K."/>
        </authorList>
    </citation>
    <scope>NUCLEOTIDE SEQUENCE</scope>
    <source>
        <tissue evidence="2">Seed</tissue>
    </source>
</reference>
<sequence length="122" mass="13208">MPPPKTALLCVLELPLLPLLELRLHLLLVLRLLLLLELPPLELCYLLSFSRAPTVAAPMHSEGKVQTGRSWGVGHGGSSEGSKTAQLCPSSCCYPPSHPGRSFCSRTSPLSYSSFDLARGRL</sequence>